<evidence type="ECO:0000313" key="1">
    <source>
        <dbReference type="EMBL" id="KAF5826089.1"/>
    </source>
</evidence>
<proteinExistence type="predicted"/>
<keyword evidence="2" id="KW-1185">Reference proteome</keyword>
<sequence>MVTIKILSAARGLPVSKRRSMQLCLCLCSLLQAYTHPLLDSQQHLQGGVFLFA</sequence>
<dbReference type="Proteomes" id="UP000815325">
    <property type="component" value="Unassembled WGS sequence"/>
</dbReference>
<dbReference type="EMBL" id="MU071390">
    <property type="protein sequence ID" value="KAF5826089.1"/>
    <property type="molecule type" value="Genomic_DNA"/>
</dbReference>
<accession>A0ABQ7FUL5</accession>
<reference evidence="1" key="1">
    <citation type="submission" date="2017-08" db="EMBL/GenBank/DDBJ databases">
        <authorList>
            <person name="Polle J.E."/>
            <person name="Barry K."/>
            <person name="Cushman J."/>
            <person name="Schmutz J."/>
            <person name="Tran D."/>
            <person name="Hathwaick L.T."/>
            <person name="Yim W.C."/>
            <person name="Jenkins J."/>
            <person name="Mckie-Krisberg Z.M."/>
            <person name="Prochnik S."/>
            <person name="Lindquist E."/>
            <person name="Dockter R.B."/>
            <person name="Adam C."/>
            <person name="Molina H."/>
            <person name="Bunkerborg J."/>
            <person name="Jin E."/>
            <person name="Buchheim M."/>
            <person name="Magnuson J."/>
        </authorList>
    </citation>
    <scope>NUCLEOTIDE SEQUENCE</scope>
    <source>
        <strain evidence="1">CCAP 19/18</strain>
    </source>
</reference>
<gene>
    <name evidence="1" type="ORF">DUNSADRAFT_4908</name>
</gene>
<evidence type="ECO:0000313" key="2">
    <source>
        <dbReference type="Proteomes" id="UP000815325"/>
    </source>
</evidence>
<protein>
    <submittedName>
        <fullName evidence="1">Uncharacterized protein</fullName>
    </submittedName>
</protein>
<comment type="caution">
    <text evidence="1">The sequence shown here is derived from an EMBL/GenBank/DDBJ whole genome shotgun (WGS) entry which is preliminary data.</text>
</comment>
<name>A0ABQ7FUL5_DUNSA</name>
<organism evidence="1 2">
    <name type="scientific">Dunaliella salina</name>
    <name type="common">Green alga</name>
    <name type="synonym">Protococcus salinus</name>
    <dbReference type="NCBI Taxonomy" id="3046"/>
    <lineage>
        <taxon>Eukaryota</taxon>
        <taxon>Viridiplantae</taxon>
        <taxon>Chlorophyta</taxon>
        <taxon>core chlorophytes</taxon>
        <taxon>Chlorophyceae</taxon>
        <taxon>CS clade</taxon>
        <taxon>Chlamydomonadales</taxon>
        <taxon>Dunaliellaceae</taxon>
        <taxon>Dunaliella</taxon>
    </lineage>
</organism>